<dbReference type="Pfam" id="PF00005">
    <property type="entry name" value="ABC_tran"/>
    <property type="match status" value="1"/>
</dbReference>
<dbReference type="GO" id="GO:0015408">
    <property type="term" value="F:ABC-type ferric iron transporter activity"/>
    <property type="evidence" value="ECO:0007669"/>
    <property type="project" value="InterPro"/>
</dbReference>
<dbReference type="Gene3D" id="3.40.50.300">
    <property type="entry name" value="P-loop containing nucleotide triphosphate hydrolases"/>
    <property type="match status" value="1"/>
</dbReference>
<dbReference type="GO" id="GO:0005524">
    <property type="term" value="F:ATP binding"/>
    <property type="evidence" value="ECO:0007669"/>
    <property type="project" value="UniProtKB-KW"/>
</dbReference>
<evidence type="ECO:0000256" key="6">
    <source>
        <dbReference type="ARBA" id="ARBA00022967"/>
    </source>
</evidence>
<evidence type="ECO:0000256" key="4">
    <source>
        <dbReference type="ARBA" id="ARBA00022741"/>
    </source>
</evidence>
<evidence type="ECO:0000259" key="8">
    <source>
        <dbReference type="PROSITE" id="PS50893"/>
    </source>
</evidence>
<organism evidence="9 10">
    <name type="scientific">Methylobacterium terrae</name>
    <dbReference type="NCBI Taxonomy" id="2202827"/>
    <lineage>
        <taxon>Bacteria</taxon>
        <taxon>Pseudomonadati</taxon>
        <taxon>Pseudomonadota</taxon>
        <taxon>Alphaproteobacteria</taxon>
        <taxon>Hyphomicrobiales</taxon>
        <taxon>Methylobacteriaceae</taxon>
        <taxon>Methylobacterium</taxon>
    </lineage>
</organism>
<dbReference type="RefSeq" id="WP_109957801.1">
    <property type="nucleotide sequence ID" value="NZ_CP029553.1"/>
</dbReference>
<keyword evidence="5 9" id="KW-0067">ATP-binding</keyword>
<keyword evidence="2" id="KW-0813">Transport</keyword>
<dbReference type="InterPro" id="IPR012340">
    <property type="entry name" value="NA-bd_OB-fold"/>
</dbReference>
<evidence type="ECO:0000313" key="9">
    <source>
        <dbReference type="EMBL" id="AWN45433.1"/>
    </source>
</evidence>
<dbReference type="InterPro" id="IPR027417">
    <property type="entry name" value="P-loop_NTPase"/>
</dbReference>
<dbReference type="OrthoDB" id="9767663at2"/>
<keyword evidence="6" id="KW-1278">Translocase</keyword>
<dbReference type="InterPro" id="IPR013611">
    <property type="entry name" value="Transp-assoc_OB_typ2"/>
</dbReference>
<dbReference type="Proteomes" id="UP000245444">
    <property type="component" value="Chromosome"/>
</dbReference>
<keyword evidence="10" id="KW-1185">Reference proteome</keyword>
<dbReference type="PANTHER" id="PTHR43875">
    <property type="entry name" value="MALTODEXTRIN IMPORT ATP-BINDING PROTEIN MSMX"/>
    <property type="match status" value="1"/>
</dbReference>
<dbReference type="InterPro" id="IPR015853">
    <property type="entry name" value="ABC_transpr_FbpC"/>
</dbReference>
<dbReference type="SUPFAM" id="SSF50331">
    <property type="entry name" value="MOP-like"/>
    <property type="match status" value="1"/>
</dbReference>
<feature type="domain" description="ABC transporter" evidence="8">
    <location>
        <begin position="3"/>
        <end position="233"/>
    </location>
</feature>
<evidence type="ECO:0000256" key="3">
    <source>
        <dbReference type="ARBA" id="ARBA00022475"/>
    </source>
</evidence>
<evidence type="ECO:0000256" key="5">
    <source>
        <dbReference type="ARBA" id="ARBA00022840"/>
    </source>
</evidence>
<sequence length="365" mass="38961">MTLILENVTKRVGPETHIRDVSLALPKGSLNVLLGQTLAGKTTLMRLMAGLEAPSDGRIIADGKDVTGLPVQARNVAMVYQQFINYPSLSVYENIASPMRVAGVARAEIEARVQEAAGLLRLTPYLKRKPLELSGGQQQRTAIARALCKRADLVLMDEPLANLDYKLREELREELPRIFAATGAIFVYATTEPAEALMLGGRTATLHQGRVTQVGPTPDVYRRPQDLVTAKVFSDPPLNTLSVTKAGGRVSLPTGGQVRATGTLATVPDGTYTIGFRAHHLALDPLQAEAIALPATVSVAEITGSESYVHVDLQADAGESRLIALLPGVRRLEPGTAVTAYLDPRHALVFDGTGRTAALDLPAAA</sequence>
<name>A0A2U8WH26_9HYPH</name>
<evidence type="ECO:0000313" key="10">
    <source>
        <dbReference type="Proteomes" id="UP000245444"/>
    </source>
</evidence>
<accession>A0A2U8WH26</accession>
<dbReference type="GO" id="GO:0016887">
    <property type="term" value="F:ATP hydrolysis activity"/>
    <property type="evidence" value="ECO:0007669"/>
    <property type="project" value="InterPro"/>
</dbReference>
<gene>
    <name evidence="9" type="ORF">DK419_03130</name>
</gene>
<evidence type="ECO:0000256" key="7">
    <source>
        <dbReference type="ARBA" id="ARBA00023136"/>
    </source>
</evidence>
<dbReference type="InterPro" id="IPR008995">
    <property type="entry name" value="Mo/tungstate-bd_C_term_dom"/>
</dbReference>
<dbReference type="KEGG" id="mtea:DK419_03130"/>
<dbReference type="Gene3D" id="2.40.50.140">
    <property type="entry name" value="Nucleic acid-binding proteins"/>
    <property type="match status" value="1"/>
</dbReference>
<keyword evidence="4" id="KW-0547">Nucleotide-binding</keyword>
<dbReference type="PANTHER" id="PTHR43875:SF15">
    <property type="entry name" value="TREHALOSE IMPORT ATP-BINDING PROTEIN SUGC"/>
    <property type="match status" value="1"/>
</dbReference>
<dbReference type="Gene3D" id="2.40.50.100">
    <property type="match status" value="1"/>
</dbReference>
<dbReference type="Pfam" id="PF08402">
    <property type="entry name" value="TOBE_2"/>
    <property type="match status" value="1"/>
</dbReference>
<dbReference type="GO" id="GO:0055052">
    <property type="term" value="C:ATP-binding cassette (ABC) transporter complex, substrate-binding subunit-containing"/>
    <property type="evidence" value="ECO:0007669"/>
    <property type="project" value="TreeGrafter"/>
</dbReference>
<dbReference type="AlphaFoldDB" id="A0A2U8WH26"/>
<dbReference type="InterPro" id="IPR047641">
    <property type="entry name" value="ABC_transpr_MalK/UgpC-like"/>
</dbReference>
<proteinExistence type="inferred from homology"/>
<comment type="similarity">
    <text evidence="1">Belongs to the ABC transporter superfamily.</text>
</comment>
<protein>
    <submittedName>
        <fullName evidence="9">ABC transporter ATP-binding protein</fullName>
    </submittedName>
</protein>
<keyword evidence="3" id="KW-1003">Cell membrane</keyword>
<keyword evidence="7" id="KW-0472">Membrane</keyword>
<reference evidence="9 10" key="1">
    <citation type="submission" date="2018-05" db="EMBL/GenBank/DDBJ databases">
        <title>Complete Genome Sequence of Methylobacterium sp. 17Sr1-28.</title>
        <authorList>
            <person name="Srinivasan S."/>
        </authorList>
    </citation>
    <scope>NUCLEOTIDE SEQUENCE [LARGE SCALE GENOMIC DNA]</scope>
    <source>
        <strain evidence="9 10">17Sr1-28</strain>
    </source>
</reference>
<evidence type="ECO:0000256" key="2">
    <source>
        <dbReference type="ARBA" id="ARBA00022448"/>
    </source>
</evidence>
<dbReference type="CDD" id="cd03259">
    <property type="entry name" value="ABC_Carb_Solutes_like"/>
    <property type="match status" value="1"/>
</dbReference>
<dbReference type="InterPro" id="IPR003439">
    <property type="entry name" value="ABC_transporter-like_ATP-bd"/>
</dbReference>
<dbReference type="InterPro" id="IPR003593">
    <property type="entry name" value="AAA+_ATPase"/>
</dbReference>
<evidence type="ECO:0000256" key="1">
    <source>
        <dbReference type="ARBA" id="ARBA00005417"/>
    </source>
</evidence>
<dbReference type="SMART" id="SM00382">
    <property type="entry name" value="AAA"/>
    <property type="match status" value="1"/>
</dbReference>
<dbReference type="SUPFAM" id="SSF52540">
    <property type="entry name" value="P-loop containing nucleoside triphosphate hydrolases"/>
    <property type="match status" value="1"/>
</dbReference>
<dbReference type="EMBL" id="CP029553">
    <property type="protein sequence ID" value="AWN45433.1"/>
    <property type="molecule type" value="Genomic_DNA"/>
</dbReference>
<dbReference type="PROSITE" id="PS50893">
    <property type="entry name" value="ABC_TRANSPORTER_2"/>
    <property type="match status" value="1"/>
</dbReference>